<evidence type="ECO:0000256" key="4">
    <source>
        <dbReference type="ARBA" id="ARBA00022448"/>
    </source>
</evidence>
<dbReference type="InterPro" id="IPR010067">
    <property type="entry name" value="ABC_SsuA_sub-bd"/>
</dbReference>
<keyword evidence="6" id="KW-0997">Cell inner membrane</keyword>
<evidence type="ECO:0000256" key="8">
    <source>
        <dbReference type="ARBA" id="ARBA00023136"/>
    </source>
</evidence>
<dbReference type="Proteomes" id="UP000228626">
    <property type="component" value="Unassembled WGS sequence"/>
</dbReference>
<evidence type="ECO:0000313" key="9">
    <source>
        <dbReference type="EMBL" id="PIR93104.1"/>
    </source>
</evidence>
<dbReference type="GO" id="GO:0042626">
    <property type="term" value="F:ATPase-coupled transmembrane transporter activity"/>
    <property type="evidence" value="ECO:0007669"/>
    <property type="project" value="InterPro"/>
</dbReference>
<dbReference type="GO" id="GO:0016020">
    <property type="term" value="C:membrane"/>
    <property type="evidence" value="ECO:0007669"/>
    <property type="project" value="InterPro"/>
</dbReference>
<reference evidence="10" key="1">
    <citation type="submission" date="2017-09" db="EMBL/GenBank/DDBJ databases">
        <title>Depth-based differentiation of microbial function through sediment-hosted aquifers and enrichment of novel symbionts in the deep terrestrial subsurface.</title>
        <authorList>
            <person name="Probst A.J."/>
            <person name="Ladd B."/>
            <person name="Jarett J.K."/>
            <person name="Geller-Mcgrath D.E."/>
            <person name="Sieber C.M.K."/>
            <person name="Emerson J.B."/>
            <person name="Anantharaman K."/>
            <person name="Thomas B.C."/>
            <person name="Malmstrom R."/>
            <person name="Stieglmeier M."/>
            <person name="Klingl A."/>
            <person name="Woyke T."/>
            <person name="Ryan C.M."/>
            <person name="Banfield J.F."/>
        </authorList>
    </citation>
    <scope>NUCLEOTIDE SEQUENCE [LARGE SCALE GENOMIC DNA]</scope>
</reference>
<evidence type="ECO:0000256" key="2">
    <source>
        <dbReference type="ARBA" id="ARBA00004418"/>
    </source>
</evidence>
<protein>
    <submittedName>
        <fullName evidence="9">Sulfate ABC transporter substrate-binding protein</fullName>
    </submittedName>
</protein>
<evidence type="ECO:0000256" key="1">
    <source>
        <dbReference type="ARBA" id="ARBA00004308"/>
    </source>
</evidence>
<dbReference type="AlphaFoldDB" id="A0A2H0V1Z4"/>
<evidence type="ECO:0000256" key="3">
    <source>
        <dbReference type="ARBA" id="ARBA00010742"/>
    </source>
</evidence>
<dbReference type="GO" id="GO:0042597">
    <property type="term" value="C:periplasmic space"/>
    <property type="evidence" value="ECO:0007669"/>
    <property type="project" value="UniProtKB-SubCell"/>
</dbReference>
<dbReference type="Pfam" id="PF13379">
    <property type="entry name" value="NMT1_2"/>
    <property type="match status" value="1"/>
</dbReference>
<keyword evidence="5" id="KW-1003">Cell membrane</keyword>
<dbReference type="GO" id="GO:0012505">
    <property type="term" value="C:endomembrane system"/>
    <property type="evidence" value="ECO:0007669"/>
    <property type="project" value="UniProtKB-SubCell"/>
</dbReference>
<evidence type="ECO:0000313" key="10">
    <source>
        <dbReference type="Proteomes" id="UP000228626"/>
    </source>
</evidence>
<accession>A0A2H0V1Z4</accession>
<comment type="subcellular location">
    <subcellularLocation>
        <location evidence="1">Endomembrane system</location>
    </subcellularLocation>
    <subcellularLocation>
        <location evidence="2">Periplasm</location>
    </subcellularLocation>
</comment>
<dbReference type="NCBIfam" id="TIGR01728">
    <property type="entry name" value="SsuA_fam"/>
    <property type="match status" value="1"/>
</dbReference>
<dbReference type="PANTHER" id="PTHR30024">
    <property type="entry name" value="ALIPHATIC SULFONATES-BINDING PROTEIN-RELATED"/>
    <property type="match status" value="1"/>
</dbReference>
<dbReference type="InterPro" id="IPR044527">
    <property type="entry name" value="NrtA/CpmA_ABC-bd_dom"/>
</dbReference>
<comment type="caution">
    <text evidence="9">The sequence shown here is derived from an EMBL/GenBank/DDBJ whole genome shotgun (WGS) entry which is preliminary data.</text>
</comment>
<keyword evidence="7" id="KW-0732">Signal</keyword>
<keyword evidence="8" id="KW-0472">Membrane</keyword>
<dbReference type="SUPFAM" id="SSF53850">
    <property type="entry name" value="Periplasmic binding protein-like II"/>
    <property type="match status" value="1"/>
</dbReference>
<evidence type="ECO:0000256" key="5">
    <source>
        <dbReference type="ARBA" id="ARBA00022475"/>
    </source>
</evidence>
<sequence>MRKFLFPLLFLLAMAGIVAAYYLKMEYPAVAKETAEKQVIKVGYFPNITHSQALVGISNGIFQKFLGDNITIKTIIFNAGPSEIEALFAGEIDIGYIGPSPAINGYIKSRGEALKIISGATSGGASLVVQPEIYSLYQKENDQALEGRKISSPQQGNTHDISLRHYLKEKNLLEKTQVVPIANADQLTMFVQKQLDGAWAPEPWASRLIIEAGGKRIIDERDLWPEKKFCTANVIVSTEFLKEHPDLVKKWLAGHLEVTNWIKANSDEARQIVNAEIEKLTTKKLPEDVLKEAWQMIDVDIDPVKDSVFTFADWAADQGFLGDQKPDLINLYDLSILNEVANTKY</sequence>
<evidence type="ECO:0000256" key="7">
    <source>
        <dbReference type="ARBA" id="ARBA00022729"/>
    </source>
</evidence>
<dbReference type="Gene3D" id="3.40.190.10">
    <property type="entry name" value="Periplasmic binding protein-like II"/>
    <property type="match status" value="2"/>
</dbReference>
<dbReference type="EMBL" id="PFAR01000031">
    <property type="protein sequence ID" value="PIR93104.1"/>
    <property type="molecule type" value="Genomic_DNA"/>
</dbReference>
<proteinExistence type="inferred from homology"/>
<evidence type="ECO:0000256" key="6">
    <source>
        <dbReference type="ARBA" id="ARBA00022519"/>
    </source>
</evidence>
<dbReference type="CDD" id="cd13553">
    <property type="entry name" value="PBP2_NrtA_CpmA_like"/>
    <property type="match status" value="1"/>
</dbReference>
<gene>
    <name evidence="9" type="ORF">COT99_02585</name>
</gene>
<name>A0A2H0V1Z4_9BACT</name>
<comment type="similarity">
    <text evidence="3">Belongs to the bacterial solute-binding protein SsuA/TauA family.</text>
</comment>
<keyword evidence="4" id="KW-0813">Transport</keyword>
<dbReference type="PANTHER" id="PTHR30024:SF47">
    <property type="entry name" value="TAURINE-BINDING PERIPLASMIC PROTEIN"/>
    <property type="match status" value="1"/>
</dbReference>
<organism evidence="9 10">
    <name type="scientific">Candidatus Falkowbacteria bacterium CG10_big_fil_rev_8_21_14_0_10_43_10</name>
    <dbReference type="NCBI Taxonomy" id="1974567"/>
    <lineage>
        <taxon>Bacteria</taxon>
        <taxon>Candidatus Falkowiibacteriota</taxon>
    </lineage>
</organism>